<feature type="transmembrane region" description="Helical" evidence="6">
    <location>
        <begin position="265"/>
        <end position="289"/>
    </location>
</feature>
<dbReference type="Proteomes" id="UP000693738">
    <property type="component" value="Unassembled WGS sequence"/>
</dbReference>
<protein>
    <submittedName>
        <fullName evidence="7">Uncharacterized protein</fullName>
    </submittedName>
</protein>
<evidence type="ECO:0000256" key="1">
    <source>
        <dbReference type="ARBA" id="ARBA00004141"/>
    </source>
</evidence>
<feature type="transmembrane region" description="Helical" evidence="6">
    <location>
        <begin position="20"/>
        <end position="42"/>
    </location>
</feature>
<feature type="compositionally biased region" description="Basic and acidic residues" evidence="5">
    <location>
        <begin position="549"/>
        <end position="560"/>
    </location>
</feature>
<evidence type="ECO:0000256" key="4">
    <source>
        <dbReference type="ARBA" id="ARBA00023136"/>
    </source>
</evidence>
<accession>A0A8J2NNK6</accession>
<feature type="compositionally biased region" description="Basic residues" evidence="5">
    <location>
        <begin position="501"/>
        <end position="511"/>
    </location>
</feature>
<dbReference type="Pfam" id="PF03619">
    <property type="entry name" value="Solute_trans_a"/>
    <property type="match status" value="1"/>
</dbReference>
<evidence type="ECO:0000256" key="2">
    <source>
        <dbReference type="ARBA" id="ARBA00022692"/>
    </source>
</evidence>
<reference evidence="7" key="1">
    <citation type="submission" date="2021-05" db="EMBL/GenBank/DDBJ databases">
        <authorList>
            <person name="Khan N."/>
        </authorList>
    </citation>
    <scope>NUCLEOTIDE SEQUENCE</scope>
</reference>
<evidence type="ECO:0000256" key="3">
    <source>
        <dbReference type="ARBA" id="ARBA00022989"/>
    </source>
</evidence>
<sequence length="586" mass="65751">MGDHVEFMADGGTGQKLTYATTVVAGVASVVATILSVMYELVTRLAVMRKANANPQLNNVASQELPQTSFAKIPSWTSMVSLKAAAFLDPVRDIYEAFTIYTFFQLLINYLGGERSLIIMTHGRAPVHHLWPLNHVLPKVDISDPHTFLSIKRGILQYAWLKPILALSAIIMKATGTYQEGYIGLTSGYLWSGIIYNISVTVSLYALGLFWVCMNHDLKPFRPVPKFLCIKLIIFASYWQGFFLSILVFLGAIPDDVEGYTSDNLAAAIQDALICVEMPIFAVAHWYAFSWHDFADNSILSARMPLRHAFKDAFGIRDLIEDSKLTFRGDTYGYRIFDSGDKVMAHEDSKSRLARLKEGMRYERGGKGKYWLPKPGEVNSTTPLLRGNGESSDNRPDQINENTHGTFEEPEVDADEDRLYEQARQLEYGDWNYPVITASEPLRERYRSPGSFGGRSAYNSPSVRSPATEYPPTTKGKQRSNMHVPARTPQTEPQAESVVPIKKKKKPKKVIKHEEPNISKLGLDKGPAPAEVSGHDGQVSPGNSGTRTWNDDHHESEHHSTSNYQSNYGTDEDEFRNVWGRDEESR</sequence>
<dbReference type="SMART" id="SM01417">
    <property type="entry name" value="Solute_trans_a"/>
    <property type="match status" value="1"/>
</dbReference>
<evidence type="ECO:0000313" key="8">
    <source>
        <dbReference type="Proteomes" id="UP000693738"/>
    </source>
</evidence>
<gene>
    <name evidence="7" type="ORF">FEQUK3_LOCUS10514</name>
</gene>
<evidence type="ECO:0000313" key="7">
    <source>
        <dbReference type="EMBL" id="CAG7564789.1"/>
    </source>
</evidence>
<comment type="subcellular location">
    <subcellularLocation>
        <location evidence="1">Membrane</location>
        <topology evidence="1">Multi-pass membrane protein</topology>
    </subcellularLocation>
</comment>
<feature type="compositionally biased region" description="Basic and acidic residues" evidence="5">
    <location>
        <begin position="575"/>
        <end position="586"/>
    </location>
</feature>
<feature type="region of interest" description="Disordered" evidence="5">
    <location>
        <begin position="447"/>
        <end position="586"/>
    </location>
</feature>
<keyword evidence="2 6" id="KW-0812">Transmembrane</keyword>
<feature type="transmembrane region" description="Helical" evidence="6">
    <location>
        <begin position="232"/>
        <end position="253"/>
    </location>
</feature>
<dbReference type="AlphaFoldDB" id="A0A8J2NNK6"/>
<evidence type="ECO:0000256" key="6">
    <source>
        <dbReference type="SAM" id="Phobius"/>
    </source>
</evidence>
<dbReference type="PANTHER" id="PTHR23423">
    <property type="entry name" value="ORGANIC SOLUTE TRANSPORTER-RELATED"/>
    <property type="match status" value="1"/>
</dbReference>
<feature type="transmembrane region" description="Helical" evidence="6">
    <location>
        <begin position="194"/>
        <end position="212"/>
    </location>
</feature>
<feature type="region of interest" description="Disordered" evidence="5">
    <location>
        <begin position="372"/>
        <end position="414"/>
    </location>
</feature>
<feature type="transmembrane region" description="Helical" evidence="6">
    <location>
        <begin position="155"/>
        <end position="174"/>
    </location>
</feature>
<proteinExistence type="predicted"/>
<organism evidence="7 8">
    <name type="scientific">Fusarium equiseti</name>
    <name type="common">Fusarium scirpi</name>
    <dbReference type="NCBI Taxonomy" id="61235"/>
    <lineage>
        <taxon>Eukaryota</taxon>
        <taxon>Fungi</taxon>
        <taxon>Dikarya</taxon>
        <taxon>Ascomycota</taxon>
        <taxon>Pezizomycotina</taxon>
        <taxon>Sordariomycetes</taxon>
        <taxon>Hypocreomycetidae</taxon>
        <taxon>Hypocreales</taxon>
        <taxon>Nectriaceae</taxon>
        <taxon>Fusarium</taxon>
        <taxon>Fusarium incarnatum-equiseti species complex</taxon>
    </lineage>
</organism>
<dbReference type="InterPro" id="IPR005178">
    <property type="entry name" value="Ostalpha/TMEM184C"/>
</dbReference>
<evidence type="ECO:0000256" key="5">
    <source>
        <dbReference type="SAM" id="MobiDB-lite"/>
    </source>
</evidence>
<dbReference type="GO" id="GO:0016020">
    <property type="term" value="C:membrane"/>
    <property type="evidence" value="ECO:0007669"/>
    <property type="project" value="UniProtKB-SubCell"/>
</dbReference>
<keyword evidence="3 6" id="KW-1133">Transmembrane helix</keyword>
<dbReference type="EMBL" id="CAJSTJ010000173">
    <property type="protein sequence ID" value="CAG7564789.1"/>
    <property type="molecule type" value="Genomic_DNA"/>
</dbReference>
<name>A0A8J2NNK6_FUSEQ</name>
<comment type="caution">
    <text evidence="7">The sequence shown here is derived from an EMBL/GenBank/DDBJ whole genome shotgun (WGS) entry which is preliminary data.</text>
</comment>
<keyword evidence="4 6" id="KW-0472">Membrane</keyword>